<dbReference type="Pfam" id="PF00589">
    <property type="entry name" value="Phage_integrase"/>
    <property type="match status" value="1"/>
</dbReference>
<evidence type="ECO:0000313" key="6">
    <source>
        <dbReference type="Proteomes" id="UP001551695"/>
    </source>
</evidence>
<protein>
    <submittedName>
        <fullName evidence="5">Site-specific integrase</fullName>
    </submittedName>
</protein>
<dbReference type="Gene3D" id="1.10.150.130">
    <property type="match status" value="1"/>
</dbReference>
<dbReference type="InterPro" id="IPR050090">
    <property type="entry name" value="Tyrosine_recombinase_XerCD"/>
</dbReference>
<dbReference type="Proteomes" id="UP001551695">
    <property type="component" value="Unassembled WGS sequence"/>
</dbReference>
<reference evidence="5 6" key="1">
    <citation type="submission" date="2024-06" db="EMBL/GenBank/DDBJ databases">
        <title>The Natural Products Discovery Center: Release of the First 8490 Sequenced Strains for Exploring Actinobacteria Biosynthetic Diversity.</title>
        <authorList>
            <person name="Kalkreuter E."/>
            <person name="Kautsar S.A."/>
            <person name="Yang D."/>
            <person name="Bader C.D."/>
            <person name="Teijaro C.N."/>
            <person name="Fluegel L."/>
            <person name="Davis C.M."/>
            <person name="Simpson J.R."/>
            <person name="Lauterbach L."/>
            <person name="Steele A.D."/>
            <person name="Gui C."/>
            <person name="Meng S."/>
            <person name="Li G."/>
            <person name="Viehrig K."/>
            <person name="Ye F."/>
            <person name="Su P."/>
            <person name="Kiefer A.F."/>
            <person name="Nichols A."/>
            <person name="Cepeda A.J."/>
            <person name="Yan W."/>
            <person name="Fan B."/>
            <person name="Jiang Y."/>
            <person name="Adhikari A."/>
            <person name="Zheng C.-J."/>
            <person name="Schuster L."/>
            <person name="Cowan T.M."/>
            <person name="Smanski M.J."/>
            <person name="Chevrette M.G."/>
            <person name="De Carvalho L.P.S."/>
            <person name="Shen B."/>
        </authorList>
    </citation>
    <scope>NUCLEOTIDE SEQUENCE [LARGE SCALE GENOMIC DNA]</scope>
    <source>
        <strain evidence="5 6">NPDC050403</strain>
    </source>
</reference>
<evidence type="ECO:0000259" key="4">
    <source>
        <dbReference type="PROSITE" id="PS51898"/>
    </source>
</evidence>
<dbReference type="EMBL" id="JBFAKC010000015">
    <property type="protein sequence ID" value="MEV0711478.1"/>
    <property type="molecule type" value="Genomic_DNA"/>
</dbReference>
<evidence type="ECO:0000256" key="2">
    <source>
        <dbReference type="ARBA" id="ARBA00023172"/>
    </source>
</evidence>
<comment type="caution">
    <text evidence="5">The sequence shown here is derived from an EMBL/GenBank/DDBJ whole genome shotgun (WGS) entry which is preliminary data.</text>
</comment>
<evidence type="ECO:0000313" key="5">
    <source>
        <dbReference type="EMBL" id="MEV0711478.1"/>
    </source>
</evidence>
<dbReference type="InterPro" id="IPR010998">
    <property type="entry name" value="Integrase_recombinase_N"/>
</dbReference>
<feature type="region of interest" description="Disordered" evidence="3">
    <location>
        <begin position="255"/>
        <end position="285"/>
    </location>
</feature>
<sequence length="440" mass="48638">MGRKKTLPSSITYKPAGPRSPERWIFRGRAGVDPSTGKPTFDVVTFYSEAEAIEYDAGHSLKSARGSLSGRSARFTVAEAIDEWAQVQSADRDTVVIYQDLLQPVKDAYGRVPVRRLHKVQIAKLAHQLHTGTCPHRTPTGRTRRAWSVTLVNKMLARLESVLQGLRDEGYLDANHAALVPRFKKRATGAAHGPKRETYTLDEVSTILAGASATNLNVFAVCLLGFLGLRKGEIAGLEWDRIDMTTGRAWVLEQRKRDRRRAEDRGADETSTRTDSVKSEASERELPLPASAVAALKLVQRWQREQHLASGRRWGVDGEPPTHVVAHHITGQAVSNSYPWDRWVALVKSLPIDYLTLHKARKTCGTHLALQPGIGPHHVGAWLGHEAQGSIASPVTGIYIDADEQFRQAASDAWEAVFAPVVTFCDIQGAYQREKDQLSA</sequence>
<keyword evidence="6" id="KW-1185">Reference proteome</keyword>
<proteinExistence type="predicted"/>
<gene>
    <name evidence="5" type="ORF">AB0I48_28320</name>
</gene>
<evidence type="ECO:0000256" key="1">
    <source>
        <dbReference type="ARBA" id="ARBA00023125"/>
    </source>
</evidence>
<dbReference type="PANTHER" id="PTHR30349:SF91">
    <property type="entry name" value="INTA PROTEIN"/>
    <property type="match status" value="1"/>
</dbReference>
<feature type="domain" description="Tyr recombinase" evidence="4">
    <location>
        <begin position="194"/>
        <end position="412"/>
    </location>
</feature>
<name>A0ABV3G1G9_9NOCA</name>
<dbReference type="PANTHER" id="PTHR30349">
    <property type="entry name" value="PHAGE INTEGRASE-RELATED"/>
    <property type="match status" value="1"/>
</dbReference>
<accession>A0ABV3G1G9</accession>
<keyword evidence="1" id="KW-0238">DNA-binding</keyword>
<keyword evidence="2" id="KW-0233">DNA recombination</keyword>
<dbReference type="InterPro" id="IPR002104">
    <property type="entry name" value="Integrase_catalytic"/>
</dbReference>
<dbReference type="SUPFAM" id="SSF56349">
    <property type="entry name" value="DNA breaking-rejoining enzymes"/>
    <property type="match status" value="1"/>
</dbReference>
<organism evidence="5 6">
    <name type="scientific">Nocardia aurea</name>
    <dbReference type="NCBI Taxonomy" id="2144174"/>
    <lineage>
        <taxon>Bacteria</taxon>
        <taxon>Bacillati</taxon>
        <taxon>Actinomycetota</taxon>
        <taxon>Actinomycetes</taxon>
        <taxon>Mycobacteriales</taxon>
        <taxon>Nocardiaceae</taxon>
        <taxon>Nocardia</taxon>
    </lineage>
</organism>
<dbReference type="PROSITE" id="PS51898">
    <property type="entry name" value="TYR_RECOMBINASE"/>
    <property type="match status" value="1"/>
</dbReference>
<dbReference type="Gene3D" id="1.10.443.10">
    <property type="entry name" value="Intergrase catalytic core"/>
    <property type="match status" value="1"/>
</dbReference>
<evidence type="ECO:0000256" key="3">
    <source>
        <dbReference type="SAM" id="MobiDB-lite"/>
    </source>
</evidence>
<dbReference type="RefSeq" id="WP_357787884.1">
    <property type="nucleotide sequence ID" value="NZ_JBFAKC010000015.1"/>
</dbReference>
<dbReference type="InterPro" id="IPR011010">
    <property type="entry name" value="DNA_brk_join_enz"/>
</dbReference>
<dbReference type="InterPro" id="IPR013762">
    <property type="entry name" value="Integrase-like_cat_sf"/>
</dbReference>